<proteinExistence type="inferred from homology"/>
<dbReference type="PROSITE" id="PS51645">
    <property type="entry name" value="PHR_CRY_ALPHA_BETA"/>
    <property type="match status" value="1"/>
</dbReference>
<dbReference type="Gene3D" id="1.10.579.10">
    <property type="entry name" value="DNA Cyclobutane Dipyrimidine Photolyase, subunit A, domain 3"/>
    <property type="match status" value="1"/>
</dbReference>
<dbReference type="Proteomes" id="UP000287996">
    <property type="component" value="Unassembled WGS sequence"/>
</dbReference>
<evidence type="ECO:0000256" key="4">
    <source>
        <dbReference type="ARBA" id="ARBA00022827"/>
    </source>
</evidence>
<protein>
    <recommendedName>
        <fullName evidence="2 7">Cryptochrome DASH</fullName>
    </recommendedName>
</protein>
<sequence>MLKGIGDSLAQFRTGLFWFHNDLRLHDHPALAQACKQCEQLLCVVTIDNSGFNTSRYGLTQISALRQTFIAESVNALAEQLAAYGQQLLVLQGQPLNDISELLAKYNVDAVFRSHSQDYYHNQRWQKLQRRYPFLHFAEYTTTSLFSEQQLPCDLQNWPDTFSKFRRKLDQQQPPQPLEAIETLPATPLKTSTQRLPVAADTSSELFHGGEQPALQKLKRYFSSQLPQSYQQTRNHFDDPQGSTYFSAWLANGSLSARQVVAELRRHEARFGANKSTNWIYFELLWREYFYWYAVAHGTKLFQFSGIKAQPPRTSFYPQRFAKWCSGNTPYPIVNASMRQLRQTGYLSNRARQLVASCLVHELAIDWRYGAAYFEQQLVDYDVSSNWGNWQYLAGVGADPRGHRHFDLVKQTQMYDPDHAFIQRWQGNAHDQALDINDAADWPIQ</sequence>
<comment type="caution">
    <text evidence="9">The sequence shown here is derived from an EMBL/GenBank/DDBJ whole genome shotgun (WGS) entry which is preliminary data.</text>
</comment>
<gene>
    <name evidence="9" type="ORF">CWI84_01850</name>
</gene>
<dbReference type="SUPFAM" id="SSF48173">
    <property type="entry name" value="Cryptochrome/photolyase FAD-binding domain"/>
    <property type="match status" value="1"/>
</dbReference>
<evidence type="ECO:0000256" key="1">
    <source>
        <dbReference type="ARBA" id="ARBA00005862"/>
    </source>
</evidence>
<dbReference type="Gene3D" id="1.25.40.80">
    <property type="match status" value="1"/>
</dbReference>
<comment type="cofactor">
    <cofactor evidence="6 7">
        <name>FAD</name>
        <dbReference type="ChEBI" id="CHEBI:57692"/>
    </cofactor>
    <text evidence="6 7">Binds 1 FAD per subunit.</text>
</comment>
<dbReference type="AlphaFoldDB" id="A0A432ZUA2"/>
<dbReference type="Pfam" id="PF03441">
    <property type="entry name" value="FAD_binding_7"/>
    <property type="match status" value="1"/>
</dbReference>
<comment type="function">
    <text evidence="7">May have a photoreceptor function.</text>
</comment>
<evidence type="ECO:0000256" key="3">
    <source>
        <dbReference type="ARBA" id="ARBA00022630"/>
    </source>
</evidence>
<keyword evidence="5 7" id="KW-0157">Chromophore</keyword>
<dbReference type="RefSeq" id="WP_126840914.1">
    <property type="nucleotide sequence ID" value="NZ_PIQH01000001.1"/>
</dbReference>
<dbReference type="GO" id="GO:0000719">
    <property type="term" value="P:photoreactive repair"/>
    <property type="evidence" value="ECO:0007669"/>
    <property type="project" value="TreeGrafter"/>
</dbReference>
<keyword evidence="4 6" id="KW-0274">FAD</keyword>
<evidence type="ECO:0000256" key="7">
    <source>
        <dbReference type="RuleBase" id="RU367151"/>
    </source>
</evidence>
<evidence type="ECO:0000256" key="5">
    <source>
        <dbReference type="ARBA" id="ARBA00022991"/>
    </source>
</evidence>
<feature type="binding site" evidence="6">
    <location>
        <begin position="283"/>
        <end position="291"/>
    </location>
    <ligand>
        <name>FAD</name>
        <dbReference type="ChEBI" id="CHEBI:57692"/>
    </ligand>
</feature>
<evidence type="ECO:0000256" key="6">
    <source>
        <dbReference type="PIRSR" id="PIRSR602081-1"/>
    </source>
</evidence>
<dbReference type="SUPFAM" id="SSF52425">
    <property type="entry name" value="Cryptochrome/photolyase, N-terminal domain"/>
    <property type="match status" value="1"/>
</dbReference>
<keyword evidence="10" id="KW-1185">Reference proteome</keyword>
<dbReference type="PANTHER" id="PTHR11455:SF22">
    <property type="entry name" value="CRYPTOCHROME DASH"/>
    <property type="match status" value="1"/>
</dbReference>
<reference evidence="9 10" key="1">
    <citation type="journal article" date="2011" name="Front. Microbiol.">
        <title>Genomic signatures of strain selection and enhancement in Bacillus atrophaeus var. globigii, a historical biowarfare simulant.</title>
        <authorList>
            <person name="Gibbons H.S."/>
            <person name="Broomall S.M."/>
            <person name="McNew L.A."/>
            <person name="Daligault H."/>
            <person name="Chapman C."/>
            <person name="Bruce D."/>
            <person name="Karavis M."/>
            <person name="Krepps M."/>
            <person name="McGregor P.A."/>
            <person name="Hong C."/>
            <person name="Park K.H."/>
            <person name="Akmal A."/>
            <person name="Feldman A."/>
            <person name="Lin J.S."/>
            <person name="Chang W.E."/>
            <person name="Higgs B.W."/>
            <person name="Demirev P."/>
            <person name="Lindquist J."/>
            <person name="Liem A."/>
            <person name="Fochler E."/>
            <person name="Read T.D."/>
            <person name="Tapia R."/>
            <person name="Johnson S."/>
            <person name="Bishop-Lilly K.A."/>
            <person name="Detter C."/>
            <person name="Han C."/>
            <person name="Sozhamannan S."/>
            <person name="Rosenzweig C.N."/>
            <person name="Skowronski E.W."/>
        </authorList>
    </citation>
    <scope>NUCLEOTIDE SEQUENCE [LARGE SCALE GENOMIC DNA]</scope>
    <source>
        <strain evidence="9 10">CC-PW-9</strain>
    </source>
</reference>
<name>A0A432ZUA2_9GAMM</name>
<feature type="binding site" evidence="6">
    <location>
        <begin position="243"/>
        <end position="247"/>
    </location>
    <ligand>
        <name>FAD</name>
        <dbReference type="ChEBI" id="CHEBI:57692"/>
    </ligand>
</feature>
<evidence type="ECO:0000259" key="8">
    <source>
        <dbReference type="PROSITE" id="PS51645"/>
    </source>
</evidence>
<dbReference type="InterPro" id="IPR014729">
    <property type="entry name" value="Rossmann-like_a/b/a_fold"/>
</dbReference>
<organism evidence="9 10">
    <name type="scientific">Idiomarina tyrosinivorans</name>
    <dbReference type="NCBI Taxonomy" id="1445662"/>
    <lineage>
        <taxon>Bacteria</taxon>
        <taxon>Pseudomonadati</taxon>
        <taxon>Pseudomonadota</taxon>
        <taxon>Gammaproteobacteria</taxon>
        <taxon>Alteromonadales</taxon>
        <taxon>Idiomarinaceae</taxon>
        <taxon>Idiomarina</taxon>
    </lineage>
</organism>
<dbReference type="EMBL" id="PIQH01000001">
    <property type="protein sequence ID" value="RUO81524.1"/>
    <property type="molecule type" value="Genomic_DNA"/>
</dbReference>
<dbReference type="Gene3D" id="3.40.50.620">
    <property type="entry name" value="HUPs"/>
    <property type="match status" value="1"/>
</dbReference>
<accession>A0A432ZUA2</accession>
<feature type="domain" description="Photolyase/cryptochrome alpha/beta" evidence="8">
    <location>
        <begin position="13"/>
        <end position="145"/>
    </location>
</feature>
<dbReference type="PRINTS" id="PR00147">
    <property type="entry name" value="DNAPHOTLYASE"/>
</dbReference>
<comment type="cofactor">
    <cofactor evidence="7">
        <name>(6R)-5,10-methylene-5,6,7,8-tetrahydrofolate</name>
        <dbReference type="ChEBI" id="CHEBI:15636"/>
    </cofactor>
    <text evidence="7">Binds 1 5,10-methenyltetrahydrofolate (MTHF) per subunit.</text>
</comment>
<comment type="similarity">
    <text evidence="1 7">Belongs to the DNA photolyase class-1 family.</text>
</comment>
<evidence type="ECO:0000313" key="9">
    <source>
        <dbReference type="EMBL" id="RUO81524.1"/>
    </source>
</evidence>
<keyword evidence="3 6" id="KW-0285">Flavoprotein</keyword>
<dbReference type="GO" id="GO:0003677">
    <property type="term" value="F:DNA binding"/>
    <property type="evidence" value="ECO:0007669"/>
    <property type="project" value="TreeGrafter"/>
</dbReference>
<dbReference type="GO" id="GO:0003913">
    <property type="term" value="F:DNA photolyase activity"/>
    <property type="evidence" value="ECO:0007669"/>
    <property type="project" value="InterPro"/>
</dbReference>
<evidence type="ECO:0000313" key="10">
    <source>
        <dbReference type="Proteomes" id="UP000287996"/>
    </source>
</evidence>
<dbReference type="OrthoDB" id="9772484at2"/>
<dbReference type="InterPro" id="IPR036134">
    <property type="entry name" value="Crypto/Photolyase_FAD-like_sf"/>
</dbReference>
<feature type="binding site" evidence="6">
    <location>
        <position position="230"/>
    </location>
    <ligand>
        <name>FAD</name>
        <dbReference type="ChEBI" id="CHEBI:57692"/>
    </ligand>
</feature>
<feature type="binding site" evidence="6">
    <location>
        <begin position="380"/>
        <end position="382"/>
    </location>
    <ligand>
        <name>FAD</name>
        <dbReference type="ChEBI" id="CHEBI:57692"/>
    </ligand>
</feature>
<dbReference type="InterPro" id="IPR005101">
    <property type="entry name" value="Cryptochr/Photolyase_FAD-bd"/>
</dbReference>
<dbReference type="InterPro" id="IPR014133">
    <property type="entry name" value="Cry_DASH"/>
</dbReference>
<dbReference type="InterPro" id="IPR002081">
    <property type="entry name" value="Cryptochrome/DNA_photolyase_1"/>
</dbReference>
<dbReference type="Pfam" id="PF00875">
    <property type="entry name" value="DNA_photolyase"/>
    <property type="match status" value="1"/>
</dbReference>
<dbReference type="GO" id="GO:0071949">
    <property type="term" value="F:FAD binding"/>
    <property type="evidence" value="ECO:0007669"/>
    <property type="project" value="TreeGrafter"/>
</dbReference>
<dbReference type="PANTHER" id="PTHR11455">
    <property type="entry name" value="CRYPTOCHROME"/>
    <property type="match status" value="1"/>
</dbReference>
<dbReference type="InterPro" id="IPR006050">
    <property type="entry name" value="DNA_photolyase_N"/>
</dbReference>
<evidence type="ECO:0000256" key="2">
    <source>
        <dbReference type="ARBA" id="ARBA00017881"/>
    </source>
</evidence>
<dbReference type="NCBIfam" id="TIGR02765">
    <property type="entry name" value="crypto_DASH"/>
    <property type="match status" value="1"/>
</dbReference>
<keyword evidence="9" id="KW-0456">Lyase</keyword>
<dbReference type="InterPro" id="IPR036155">
    <property type="entry name" value="Crypto/Photolyase_N_sf"/>
</dbReference>